<keyword evidence="5" id="KW-1185">Reference proteome</keyword>
<reference evidence="4" key="3">
    <citation type="submission" date="2018-01" db="EMBL/GenBank/DDBJ databases">
        <authorList>
            <person name="Gaut B.S."/>
            <person name="Morton B.R."/>
            <person name="Clegg M.T."/>
            <person name="Duvall M.R."/>
        </authorList>
    </citation>
    <scope>NUCLEOTIDE SEQUENCE</scope>
    <source>
        <strain evidence="4">ATCC BAA-2683</strain>
    </source>
</reference>
<organism evidence="3 5">
    <name type="scientific">Mycobacterium talmoniae</name>
    <dbReference type="NCBI Taxonomy" id="1858794"/>
    <lineage>
        <taxon>Bacteria</taxon>
        <taxon>Bacillati</taxon>
        <taxon>Actinomycetota</taxon>
        <taxon>Actinomycetes</taxon>
        <taxon>Mycobacteriales</taxon>
        <taxon>Mycobacteriaceae</taxon>
        <taxon>Mycobacterium</taxon>
    </lineage>
</organism>
<evidence type="ECO:0000313" key="5">
    <source>
        <dbReference type="Proteomes" id="UP000179734"/>
    </source>
</evidence>
<dbReference type="Gene3D" id="3.40.50.720">
    <property type="entry name" value="NAD(P)-binding Rossmann-like Domain"/>
    <property type="match status" value="1"/>
</dbReference>
<reference evidence="3 5" key="1">
    <citation type="submission" date="2016-10" db="EMBL/GenBank/DDBJ databases">
        <title>Genome sequence of Mycobacterium talmonii.</title>
        <authorList>
            <person name="Greninger A.L."/>
            <person name="Elliott B."/>
            <person name="Vasireddy S."/>
            <person name="Vasireddy R."/>
        </authorList>
    </citation>
    <scope>NUCLEOTIDE SEQUENCE [LARGE SCALE GENOMIC DNA]</scope>
    <source>
        <strain evidence="3">MO-5499</strain>
        <strain evidence="5">NE-TNMC-100812</strain>
    </source>
</reference>
<evidence type="ECO:0000256" key="1">
    <source>
        <dbReference type="ARBA" id="ARBA00006484"/>
    </source>
</evidence>
<evidence type="ECO:0000256" key="2">
    <source>
        <dbReference type="ARBA" id="ARBA00023002"/>
    </source>
</evidence>
<dbReference type="SUPFAM" id="SSF51735">
    <property type="entry name" value="NAD(P)-binding Rossmann-fold domains"/>
    <property type="match status" value="1"/>
</dbReference>
<reference evidence="4 6" key="2">
    <citation type="journal article" date="2017" name="Int. J. Syst. Evol. Microbiol.">
        <title>Mycobacterium talmoniae sp. nov., a slowly growing mycobacterium isolated from human respiratory samples.</title>
        <authorList>
            <person name="Davidson R.M."/>
            <person name="DeGroote M.A."/>
            <person name="Marola J.L."/>
            <person name="Buss S."/>
            <person name="Jones V."/>
            <person name="McNeil M.R."/>
            <person name="Freifeld A.G."/>
            <person name="Elaine Epperson L."/>
            <person name="Hasan N.A."/>
            <person name="Jackson M."/>
            <person name="Iwen P.C."/>
            <person name="Salfinger M."/>
            <person name="Strong M."/>
        </authorList>
    </citation>
    <scope>NUCLEOTIDE SEQUENCE [LARGE SCALE GENOMIC DNA]</scope>
    <source>
        <strain evidence="4 6">ATCC BAA-2683</strain>
    </source>
</reference>
<dbReference type="NCBIfam" id="NF005559">
    <property type="entry name" value="PRK07231.1"/>
    <property type="match status" value="1"/>
</dbReference>
<dbReference type="Proteomes" id="UP000179734">
    <property type="component" value="Unassembled WGS sequence"/>
</dbReference>
<dbReference type="Pfam" id="PF13561">
    <property type="entry name" value="adh_short_C2"/>
    <property type="match status" value="1"/>
</dbReference>
<evidence type="ECO:0000313" key="6">
    <source>
        <dbReference type="Proteomes" id="UP000238296"/>
    </source>
</evidence>
<dbReference type="InterPro" id="IPR020904">
    <property type="entry name" value="Sc_DH/Rdtase_CS"/>
</dbReference>
<dbReference type="PANTHER" id="PTHR24321">
    <property type="entry name" value="DEHYDROGENASES, SHORT CHAIN"/>
    <property type="match status" value="1"/>
</dbReference>
<dbReference type="CDD" id="cd05233">
    <property type="entry name" value="SDR_c"/>
    <property type="match status" value="1"/>
</dbReference>
<dbReference type="EMBL" id="MLQM01000017">
    <property type="protein sequence ID" value="OHV05440.1"/>
    <property type="molecule type" value="Genomic_DNA"/>
</dbReference>
<dbReference type="AlphaFoldDB" id="A0A1S1NRB2"/>
<dbReference type="RefSeq" id="WP_071023009.1">
    <property type="nucleotide sequence ID" value="NZ_MLQM01000017.1"/>
</dbReference>
<accession>A0A1S1NRB2</accession>
<dbReference type="PANTHER" id="PTHR24321:SF8">
    <property type="entry name" value="ESTRADIOL 17-BETA-DEHYDROGENASE 8-RELATED"/>
    <property type="match status" value="1"/>
</dbReference>
<dbReference type="FunFam" id="3.40.50.720:FF:000084">
    <property type="entry name" value="Short-chain dehydrogenase reductase"/>
    <property type="match status" value="1"/>
</dbReference>
<gene>
    <name evidence="4" type="primary">bacC_6</name>
    <name evidence="3" type="ORF">BKN37_05700</name>
    <name evidence="4" type="ORF">C1Y40_04433</name>
</gene>
<evidence type="ECO:0000313" key="4">
    <source>
        <dbReference type="EMBL" id="PQM45397.1"/>
    </source>
</evidence>
<dbReference type="PROSITE" id="PS00061">
    <property type="entry name" value="ADH_SHORT"/>
    <property type="match status" value="1"/>
</dbReference>
<dbReference type="EMBL" id="PPEA01000651">
    <property type="protein sequence ID" value="PQM45397.1"/>
    <property type="molecule type" value="Genomic_DNA"/>
</dbReference>
<proteinExistence type="inferred from homology"/>
<comment type="similarity">
    <text evidence="1">Belongs to the short-chain dehydrogenases/reductases (SDR) family.</text>
</comment>
<name>A0A1S1NRB2_9MYCO</name>
<dbReference type="PRINTS" id="PR00080">
    <property type="entry name" value="SDRFAMILY"/>
</dbReference>
<dbReference type="GO" id="GO:0016491">
    <property type="term" value="F:oxidoreductase activity"/>
    <property type="evidence" value="ECO:0007669"/>
    <property type="project" value="UniProtKB-KW"/>
</dbReference>
<dbReference type="EC" id="1.1.1.385" evidence="4"/>
<sequence length="251" mass="25870">MNFTDKVALVTGAASGIGRGVVTILAAAGANVVVSDINAEGAAAVAQGLERAHPLRCDVREPDDVHDAVQATVERFGHLDILVNNAGMEVTTPLVETTPDQLVNILRVNIAGVFNGIRYAAPRISEAGSGAIVSVASVAGLRGVPLMSAYGATKAAVINLTQSAALELRPTNIRVNCVCPGLIATPMMDQMKSRFEALSPVPINELVTAKQGRMGEPADIARAVAYLASDAAEFVSGVALPVDNAMAASLF</sequence>
<dbReference type="PRINTS" id="PR00081">
    <property type="entry name" value="GDHRDH"/>
</dbReference>
<protein>
    <submittedName>
        <fullName evidence="4">Dihydroanticapsin 7-dehydrogenase</fullName>
        <ecNumber evidence="4">1.1.1.385</ecNumber>
    </submittedName>
</protein>
<dbReference type="InterPro" id="IPR036291">
    <property type="entry name" value="NAD(P)-bd_dom_sf"/>
</dbReference>
<dbReference type="Proteomes" id="UP000238296">
    <property type="component" value="Unassembled WGS sequence"/>
</dbReference>
<keyword evidence="2 4" id="KW-0560">Oxidoreductase</keyword>
<dbReference type="InterPro" id="IPR002347">
    <property type="entry name" value="SDR_fam"/>
</dbReference>
<comment type="caution">
    <text evidence="3">The sequence shown here is derived from an EMBL/GenBank/DDBJ whole genome shotgun (WGS) entry which is preliminary data.</text>
</comment>
<evidence type="ECO:0000313" key="3">
    <source>
        <dbReference type="EMBL" id="OHV05440.1"/>
    </source>
</evidence>